<feature type="binding site" evidence="9">
    <location>
        <position position="301"/>
    </location>
    <ligand>
        <name>substrate</name>
    </ligand>
</feature>
<comment type="catalytic activity">
    <reaction evidence="8 9">
        <text>(8S)-8-amino-7-oxononanoate + S-adenosyl-L-methionine = S-adenosyl-4-methylsulfanyl-2-oxobutanoate + (7R,8S)-7,8-diammoniononanoate</text>
        <dbReference type="Rhea" id="RHEA:16861"/>
        <dbReference type="ChEBI" id="CHEBI:16490"/>
        <dbReference type="ChEBI" id="CHEBI:59789"/>
        <dbReference type="ChEBI" id="CHEBI:149468"/>
        <dbReference type="ChEBI" id="CHEBI:149469"/>
        <dbReference type="EC" id="2.6.1.62"/>
    </reaction>
</comment>
<dbReference type="InterPro" id="IPR015424">
    <property type="entry name" value="PyrdxlP-dep_Trfase"/>
</dbReference>
<dbReference type="InterPro" id="IPR005814">
    <property type="entry name" value="Aminotrans_3"/>
</dbReference>
<keyword evidence="3 9" id="KW-0032">Aminotransferase</keyword>
<dbReference type="Proteomes" id="UP000663903">
    <property type="component" value="Chromosome"/>
</dbReference>
<protein>
    <recommendedName>
        <fullName evidence="9">Adenosylmethionine-8-amino-7-oxononanoate aminotransferase</fullName>
        <ecNumber evidence="9">2.6.1.62</ecNumber>
    </recommendedName>
    <alternativeName>
        <fullName evidence="9">7,8-diamino-pelargonic acid aminotransferase</fullName>
        <shortName evidence="9">DAPA AT</shortName>
        <shortName evidence="9">DAPA aminotransferase</shortName>
    </alternativeName>
    <alternativeName>
        <fullName evidence="9">7,8-diaminononanoate synthase</fullName>
        <shortName evidence="9">DANS</shortName>
    </alternativeName>
    <alternativeName>
        <fullName evidence="9">Diaminopelargonic acid synthase</fullName>
    </alternativeName>
</protein>
<feature type="binding site" evidence="9">
    <location>
        <position position="67"/>
    </location>
    <ligand>
        <name>substrate</name>
    </ligand>
</feature>
<dbReference type="InterPro" id="IPR005815">
    <property type="entry name" value="BioA"/>
</dbReference>
<feature type="site" description="Participates in the substrate recognition with KAPA and in a stacking interaction with the adenine ring of SAM" evidence="9">
    <location>
        <position position="30"/>
    </location>
</feature>
<sequence length="471" mass="50829">MQSPPESPGAPQASNAAWQARSLRALWHPCTQMQRAERMPPLPISRGQGPWLFDYEGRRYFDAVSSWWVNLFGHADARIGAAIKAQLDTLEHVMLAGCTHAPAVELAERLGALTADVLGHAFFASDGASAVEIALKMSFHSWKNRGQGGKREFVCLRGGYHGETLGALAVSDVAVFRDAYDPLLMRAHLAPSPDARQAPNARAAADTAARALEQLLAERHAHIAAVILEPLVQCAAGMAMHDAAYLRAVRAACSRHGVHLIADEIAVGCGRTGTFFAFEQSAAHGQPLQAHEWPDFICLSKGISGGYLPLSLVLTRDAVYESFLDDDVARGFLHSHSYTGNPLACAAALATLDRFAHDDVLARNRAWATALTTALAPLQNDARIAHWRQRGMIWAFDVREDCAGAGFAERFHQAGRAHELLIRPIGNTIYLMPPYLLDAADAAWLGTQVRRTLDAVCPPADAPVAGGTHAA</sequence>
<keyword evidence="6 9" id="KW-0093">Biotin biosynthesis</keyword>
<evidence type="ECO:0000256" key="1">
    <source>
        <dbReference type="ARBA" id="ARBA00001933"/>
    </source>
</evidence>
<dbReference type="Pfam" id="PF00202">
    <property type="entry name" value="Aminotran_3"/>
    <property type="match status" value="1"/>
</dbReference>
<dbReference type="Gene3D" id="3.90.1150.10">
    <property type="entry name" value="Aspartate Aminotransferase, domain 1"/>
    <property type="match status" value="1"/>
</dbReference>
<evidence type="ECO:0000256" key="7">
    <source>
        <dbReference type="ARBA" id="ARBA00022898"/>
    </source>
</evidence>
<dbReference type="GO" id="GO:0009102">
    <property type="term" value="P:biotin biosynthetic process"/>
    <property type="evidence" value="ECO:0007669"/>
    <property type="project" value="UniProtKB-UniRule"/>
</dbReference>
<feature type="binding site" evidence="9">
    <location>
        <begin position="127"/>
        <end position="128"/>
    </location>
    <ligand>
        <name>pyridoxal 5'-phosphate</name>
        <dbReference type="ChEBI" id="CHEBI:597326"/>
    </ligand>
</feature>
<feature type="modified residue" description="N6-(pyridoxal phosphate)lysine" evidence="9">
    <location>
        <position position="301"/>
    </location>
</feature>
<comment type="subunit">
    <text evidence="9">Homodimer.</text>
</comment>
<evidence type="ECO:0000313" key="10">
    <source>
        <dbReference type="EMBL" id="QTD45929.1"/>
    </source>
</evidence>
<dbReference type="PANTHER" id="PTHR42684">
    <property type="entry name" value="ADENOSYLMETHIONINE-8-AMINO-7-OXONONANOATE AMINOTRANSFERASE"/>
    <property type="match status" value="1"/>
</dbReference>
<organism evidence="10 11">
    <name type="scientific">Ottowia testudinis</name>
    <dbReference type="NCBI Taxonomy" id="2816950"/>
    <lineage>
        <taxon>Bacteria</taxon>
        <taxon>Pseudomonadati</taxon>
        <taxon>Pseudomonadota</taxon>
        <taxon>Betaproteobacteria</taxon>
        <taxon>Burkholderiales</taxon>
        <taxon>Comamonadaceae</taxon>
        <taxon>Ottowia</taxon>
    </lineage>
</organism>
<accession>A0A975CKL9</accession>
<comment type="similarity">
    <text evidence="9">Belongs to the class-III pyridoxal-phosphate-dependent aminotransferase family. BioA subfamily.</text>
</comment>
<keyword evidence="11" id="KW-1185">Reference proteome</keyword>
<dbReference type="InterPro" id="IPR015421">
    <property type="entry name" value="PyrdxlP-dep_Trfase_major"/>
</dbReference>
<feature type="binding site" evidence="9">
    <location>
        <position position="263"/>
    </location>
    <ligand>
        <name>pyridoxal 5'-phosphate</name>
        <dbReference type="ChEBI" id="CHEBI:597326"/>
    </ligand>
</feature>
<feature type="binding site" evidence="9">
    <location>
        <position position="423"/>
    </location>
    <ligand>
        <name>substrate</name>
    </ligand>
</feature>
<evidence type="ECO:0000313" key="11">
    <source>
        <dbReference type="Proteomes" id="UP000663903"/>
    </source>
</evidence>
<comment type="function">
    <text evidence="9">Catalyzes the transfer of the alpha-amino group from S-adenosyl-L-methionine (SAM) to 7-keto-8-aminopelargonic acid (KAPA) to form 7,8-diaminopelargonic acid (DAPA). It is the only aminotransferase known to utilize SAM as an amino donor.</text>
</comment>
<keyword evidence="4 9" id="KW-0808">Transferase</keyword>
<evidence type="ECO:0000256" key="2">
    <source>
        <dbReference type="ARBA" id="ARBA00005063"/>
    </source>
</evidence>
<dbReference type="PANTHER" id="PTHR42684:SF17">
    <property type="entry name" value="ADENOSYLMETHIONINE-8-AMINO-7-OXONONANOATE AMINOTRANSFERASE"/>
    <property type="match status" value="1"/>
</dbReference>
<evidence type="ECO:0000256" key="9">
    <source>
        <dbReference type="HAMAP-Rule" id="MF_00834"/>
    </source>
</evidence>
<evidence type="ECO:0000256" key="4">
    <source>
        <dbReference type="ARBA" id="ARBA00022679"/>
    </source>
</evidence>
<dbReference type="HAMAP" id="MF_00834">
    <property type="entry name" value="BioA"/>
    <property type="match status" value="1"/>
</dbReference>
<dbReference type="AlphaFoldDB" id="A0A975CKL9"/>
<dbReference type="KEGG" id="otd:J1M35_03155"/>
<comment type="cofactor">
    <cofactor evidence="1 9">
        <name>pyridoxal 5'-phosphate</name>
        <dbReference type="ChEBI" id="CHEBI:597326"/>
    </cofactor>
</comment>
<feature type="binding site" evidence="9">
    <location>
        <begin position="336"/>
        <end position="337"/>
    </location>
    <ligand>
        <name>pyridoxal 5'-phosphate</name>
        <dbReference type="ChEBI" id="CHEBI:597326"/>
    </ligand>
</feature>
<feature type="binding site" evidence="9">
    <location>
        <position position="335"/>
    </location>
    <ligand>
        <name>substrate</name>
    </ligand>
</feature>
<dbReference type="Gene3D" id="3.40.640.10">
    <property type="entry name" value="Type I PLP-dependent aspartate aminotransferase-like (Major domain)"/>
    <property type="match status" value="1"/>
</dbReference>
<gene>
    <name evidence="9" type="primary">bioA</name>
    <name evidence="10" type="ORF">J1M35_03155</name>
</gene>
<evidence type="ECO:0000256" key="3">
    <source>
        <dbReference type="ARBA" id="ARBA00022576"/>
    </source>
</evidence>
<dbReference type="InterPro" id="IPR015422">
    <property type="entry name" value="PyrdxlP-dep_Trfase_small"/>
</dbReference>
<dbReference type="SUPFAM" id="SSF53383">
    <property type="entry name" value="PLP-dependent transferases"/>
    <property type="match status" value="1"/>
</dbReference>
<dbReference type="GO" id="GO:0004015">
    <property type="term" value="F:adenosylmethionine-8-amino-7-oxononanoate transaminase activity"/>
    <property type="evidence" value="ECO:0007669"/>
    <property type="project" value="UniProtKB-UniRule"/>
</dbReference>
<dbReference type="EMBL" id="CP071796">
    <property type="protein sequence ID" value="QTD45929.1"/>
    <property type="molecule type" value="Genomic_DNA"/>
</dbReference>
<evidence type="ECO:0000256" key="8">
    <source>
        <dbReference type="ARBA" id="ARBA00048449"/>
    </source>
</evidence>
<feature type="binding site" evidence="9">
    <location>
        <position position="160"/>
    </location>
    <ligand>
        <name>substrate</name>
    </ligand>
</feature>
<dbReference type="GO" id="GO:0005737">
    <property type="term" value="C:cytoplasm"/>
    <property type="evidence" value="ECO:0007669"/>
    <property type="project" value="UniProtKB-SubCell"/>
</dbReference>
<keyword evidence="5 9" id="KW-0949">S-adenosyl-L-methionine</keyword>
<dbReference type="EC" id="2.6.1.62" evidence="9"/>
<proteinExistence type="inferred from homology"/>
<dbReference type="CDD" id="cd00610">
    <property type="entry name" value="OAT_like"/>
    <property type="match status" value="1"/>
</dbReference>
<evidence type="ECO:0000256" key="6">
    <source>
        <dbReference type="ARBA" id="ARBA00022756"/>
    </source>
</evidence>
<keyword evidence="9" id="KW-0963">Cytoplasm</keyword>
<keyword evidence="7 9" id="KW-0663">Pyridoxal phosphate</keyword>
<comment type="pathway">
    <text evidence="2 9">Cofactor biosynthesis; biotin biosynthesis; 7,8-diaminononanoate from 8-amino-7-oxononanoate (SAM route): step 1/1.</text>
</comment>
<reference evidence="10" key="1">
    <citation type="submission" date="2021-03" db="EMBL/GenBank/DDBJ databases">
        <title>Ottowia sp. 27C isolated from the cloaca of a Giant Asian pond turtle (Heosemys grandis).</title>
        <authorList>
            <person name="Spergser J."/>
            <person name="Busse H.-J."/>
        </authorList>
    </citation>
    <scope>NUCLEOTIDE SEQUENCE</scope>
    <source>
        <strain evidence="10">27C</strain>
    </source>
</reference>
<dbReference type="RefSeq" id="WP_208009758.1">
    <property type="nucleotide sequence ID" value="NZ_CP071796.1"/>
</dbReference>
<dbReference type="GO" id="GO:0030170">
    <property type="term" value="F:pyridoxal phosphate binding"/>
    <property type="evidence" value="ECO:0007669"/>
    <property type="project" value="UniProtKB-UniRule"/>
</dbReference>
<dbReference type="NCBIfam" id="TIGR00508">
    <property type="entry name" value="bioA"/>
    <property type="match status" value="1"/>
</dbReference>
<comment type="subcellular location">
    <subcellularLocation>
        <location evidence="9">Cytoplasm</location>
    </subcellularLocation>
</comment>
<name>A0A975CKL9_9BURK</name>
<evidence type="ECO:0000256" key="5">
    <source>
        <dbReference type="ARBA" id="ARBA00022691"/>
    </source>
</evidence>